<dbReference type="Proteomes" id="UP001145742">
    <property type="component" value="Unassembled WGS sequence"/>
</dbReference>
<proteinExistence type="predicted"/>
<comment type="caution">
    <text evidence="1">The sequence shown here is derived from an EMBL/GenBank/DDBJ whole genome shotgun (WGS) entry which is preliminary data.</text>
</comment>
<protein>
    <submittedName>
        <fullName evidence="1">Uncharacterized protein</fullName>
    </submittedName>
</protein>
<sequence>MDLWEPKLVLCMGLLDVCQAPGSHTAGAGRYLAERGGKKHGGSLIRSGFGKVNDASHNIITAVLLQSDRPIAFAKKIIYLKMEKYNQVV</sequence>
<accession>A0ABQ9CZK8</accession>
<gene>
    <name evidence="1" type="ORF">WISP_96425</name>
</gene>
<organism evidence="1 2">
    <name type="scientific">Willisornis vidua</name>
    <name type="common">Xingu scale-backed antbird</name>
    <dbReference type="NCBI Taxonomy" id="1566151"/>
    <lineage>
        <taxon>Eukaryota</taxon>
        <taxon>Metazoa</taxon>
        <taxon>Chordata</taxon>
        <taxon>Craniata</taxon>
        <taxon>Vertebrata</taxon>
        <taxon>Euteleostomi</taxon>
        <taxon>Archelosauria</taxon>
        <taxon>Archosauria</taxon>
        <taxon>Dinosauria</taxon>
        <taxon>Saurischia</taxon>
        <taxon>Theropoda</taxon>
        <taxon>Coelurosauria</taxon>
        <taxon>Aves</taxon>
        <taxon>Neognathae</taxon>
        <taxon>Neoaves</taxon>
        <taxon>Telluraves</taxon>
        <taxon>Australaves</taxon>
        <taxon>Passeriformes</taxon>
        <taxon>Thamnophilidae</taxon>
        <taxon>Willisornis</taxon>
    </lineage>
</organism>
<evidence type="ECO:0000313" key="2">
    <source>
        <dbReference type="Proteomes" id="UP001145742"/>
    </source>
</evidence>
<name>A0ABQ9CZK8_9PASS</name>
<keyword evidence="2" id="KW-1185">Reference proteome</keyword>
<evidence type="ECO:0000313" key="1">
    <source>
        <dbReference type="EMBL" id="KAJ7412361.1"/>
    </source>
</evidence>
<reference evidence="1" key="1">
    <citation type="submission" date="2019-10" db="EMBL/GenBank/DDBJ databases">
        <authorList>
            <person name="Soares A.E.R."/>
            <person name="Aleixo A."/>
            <person name="Schneider P."/>
            <person name="Miyaki C.Y."/>
            <person name="Schneider M.P."/>
            <person name="Mello C."/>
            <person name="Vasconcelos A.T.R."/>
        </authorList>
    </citation>
    <scope>NUCLEOTIDE SEQUENCE</scope>
    <source>
        <tissue evidence="1">Muscle</tissue>
    </source>
</reference>
<dbReference type="EMBL" id="WHWB01034248">
    <property type="protein sequence ID" value="KAJ7412361.1"/>
    <property type="molecule type" value="Genomic_DNA"/>
</dbReference>